<proteinExistence type="inferred from homology"/>
<dbReference type="InterPro" id="IPR040079">
    <property type="entry name" value="Glutathione_S-Trfase"/>
</dbReference>
<evidence type="ECO:0000259" key="3">
    <source>
        <dbReference type="PROSITE" id="PS50405"/>
    </source>
</evidence>
<dbReference type="SUPFAM" id="SSF47616">
    <property type="entry name" value="GST C-terminal domain-like"/>
    <property type="match status" value="1"/>
</dbReference>
<dbReference type="SFLD" id="SFLDG00358">
    <property type="entry name" value="Main_(cytGST)"/>
    <property type="match status" value="1"/>
</dbReference>
<dbReference type="RefSeq" id="WP_321544650.1">
    <property type="nucleotide sequence ID" value="NZ_JAXIVS010000002.1"/>
</dbReference>
<feature type="domain" description="GST C-terminal" evidence="3">
    <location>
        <begin position="85"/>
        <end position="201"/>
    </location>
</feature>
<dbReference type="InterPro" id="IPR010987">
    <property type="entry name" value="Glutathione-S-Trfase_C-like"/>
</dbReference>
<dbReference type="InterPro" id="IPR036282">
    <property type="entry name" value="Glutathione-S-Trfase_C_sf"/>
</dbReference>
<feature type="domain" description="GST N-terminal" evidence="2">
    <location>
        <begin position="1"/>
        <end position="79"/>
    </location>
</feature>
<accession>A0ABU5H1C6</accession>
<dbReference type="PROSITE" id="PS50404">
    <property type="entry name" value="GST_NTER"/>
    <property type="match status" value="1"/>
</dbReference>
<comment type="caution">
    <text evidence="4">The sequence shown here is derived from an EMBL/GenBank/DDBJ whole genome shotgun (WGS) entry which is preliminary data.</text>
</comment>
<dbReference type="InterPro" id="IPR036249">
    <property type="entry name" value="Thioredoxin-like_sf"/>
</dbReference>
<dbReference type="PANTHER" id="PTHR44051:SF21">
    <property type="entry name" value="GLUTATHIONE S-TRANSFERASE FAMILY PROTEIN"/>
    <property type="match status" value="1"/>
</dbReference>
<dbReference type="PANTHER" id="PTHR44051">
    <property type="entry name" value="GLUTATHIONE S-TRANSFERASE-RELATED"/>
    <property type="match status" value="1"/>
</dbReference>
<dbReference type="Pfam" id="PF00043">
    <property type="entry name" value="GST_C"/>
    <property type="match status" value="1"/>
</dbReference>
<organism evidence="4 5">
    <name type="scientific">Hyalangium rubrum</name>
    <dbReference type="NCBI Taxonomy" id="3103134"/>
    <lineage>
        <taxon>Bacteria</taxon>
        <taxon>Pseudomonadati</taxon>
        <taxon>Myxococcota</taxon>
        <taxon>Myxococcia</taxon>
        <taxon>Myxococcales</taxon>
        <taxon>Cystobacterineae</taxon>
        <taxon>Archangiaceae</taxon>
        <taxon>Hyalangium</taxon>
    </lineage>
</organism>
<dbReference type="Gene3D" id="1.20.1050.10">
    <property type="match status" value="1"/>
</dbReference>
<dbReference type="SFLD" id="SFLDG01150">
    <property type="entry name" value="Main.1:_Beta-like"/>
    <property type="match status" value="1"/>
</dbReference>
<evidence type="ECO:0000259" key="2">
    <source>
        <dbReference type="PROSITE" id="PS50404"/>
    </source>
</evidence>
<comment type="similarity">
    <text evidence="1">Belongs to the GST superfamily.</text>
</comment>
<dbReference type="Proteomes" id="UP001291309">
    <property type="component" value="Unassembled WGS sequence"/>
</dbReference>
<dbReference type="SUPFAM" id="SSF52833">
    <property type="entry name" value="Thioredoxin-like"/>
    <property type="match status" value="1"/>
</dbReference>
<evidence type="ECO:0000256" key="1">
    <source>
        <dbReference type="RuleBase" id="RU003494"/>
    </source>
</evidence>
<dbReference type="InterPro" id="IPR004045">
    <property type="entry name" value="Glutathione_S-Trfase_N"/>
</dbReference>
<dbReference type="EMBL" id="JAXIVS010000002">
    <property type="protein sequence ID" value="MDY7225925.1"/>
    <property type="molecule type" value="Genomic_DNA"/>
</dbReference>
<evidence type="ECO:0000313" key="5">
    <source>
        <dbReference type="Proteomes" id="UP001291309"/>
    </source>
</evidence>
<gene>
    <name evidence="4" type="ORF">SYV04_06005</name>
</gene>
<dbReference type="CDD" id="cd03046">
    <property type="entry name" value="GST_N_GTT1_like"/>
    <property type="match status" value="1"/>
</dbReference>
<dbReference type="SFLD" id="SFLDS00019">
    <property type="entry name" value="Glutathione_Transferase_(cytos"/>
    <property type="match status" value="1"/>
</dbReference>
<dbReference type="CDD" id="cd03207">
    <property type="entry name" value="GST_C_8"/>
    <property type="match status" value="1"/>
</dbReference>
<name>A0ABU5H1C6_9BACT</name>
<keyword evidence="5" id="KW-1185">Reference proteome</keyword>
<protein>
    <submittedName>
        <fullName evidence="4">Glutathione S-transferase family protein</fullName>
    </submittedName>
</protein>
<dbReference type="InterPro" id="IPR004046">
    <property type="entry name" value="GST_C"/>
</dbReference>
<evidence type="ECO:0000313" key="4">
    <source>
        <dbReference type="EMBL" id="MDY7225925.1"/>
    </source>
</evidence>
<dbReference type="Pfam" id="PF02798">
    <property type="entry name" value="GST_N"/>
    <property type="match status" value="1"/>
</dbReference>
<dbReference type="PROSITE" id="PS50405">
    <property type="entry name" value="GST_CTER"/>
    <property type="match status" value="1"/>
</dbReference>
<reference evidence="4 5" key="1">
    <citation type="submission" date="2023-12" db="EMBL/GenBank/DDBJ databases">
        <title>the genome sequence of Hyalangium sp. s54d21.</title>
        <authorList>
            <person name="Zhang X."/>
        </authorList>
    </citation>
    <scope>NUCLEOTIDE SEQUENCE [LARGE SCALE GENOMIC DNA]</scope>
    <source>
        <strain evidence="5">s54d21</strain>
    </source>
</reference>
<dbReference type="Gene3D" id="3.40.30.10">
    <property type="entry name" value="Glutaredoxin"/>
    <property type="match status" value="1"/>
</dbReference>
<sequence>MKLYFAPGTRAMRPRWMLEELGVPYEVQQLDLMKGEHKQPAYMKIHPLGVVPALDDNGFVMIESAAIVMHLADKFPEKGFAPAPGTNERGEYYQWISYVMTEAEKPLVEILMHTRFLPEAQRSPTVIATSSQRFKQVAVALEERMKGREYVVGSKFSAADVVVGGVLSLGAMLGQLGDYPALQAYVQRLHQRPAAQKVFGH</sequence>